<evidence type="ECO:0000313" key="1">
    <source>
        <dbReference type="EMBL" id="QGT49773.1"/>
    </source>
</evidence>
<dbReference type="EMBL" id="MN577570">
    <property type="protein sequence ID" value="QGT49773.1"/>
    <property type="molecule type" value="Genomic_DNA"/>
</dbReference>
<accession>A0A650EJI1</accession>
<sequence>MSLFVGSTSSYAPAFQQRSVNPYKDKVYTDPVTGEKTTWKPGLIFPDKEEKTSSTTKKTVTVLGLAAAAVTAFLFRGKLKNVAGKAITYLKNSKIGDIAKKGLNKVQPYYTKVKATVVNAAPKGVDFVKNLFKKAPVTP</sequence>
<dbReference type="AlphaFoldDB" id="A0A650EJI1"/>
<reference evidence="1" key="1">
    <citation type="journal article" date="2020" name="J. ISSAAS">
        <title>Lactobacilli and other gastrointestinal microbiota of Peromyscus leucopus, reservoir host for agents of Lyme disease and other zoonoses in North America.</title>
        <authorList>
            <person name="Milovic A."/>
            <person name="Bassam K."/>
            <person name="Shao H."/>
            <person name="Chatzistamou I."/>
            <person name="Tufts D.M."/>
            <person name="Diuk-Wasser M."/>
            <person name="Barbour A.G."/>
        </authorList>
    </citation>
    <scope>NUCLEOTIDE SEQUENCE</scope>
    <source>
        <strain evidence="1">LL20</strain>
    </source>
</reference>
<protein>
    <submittedName>
        <fullName evidence="1">Uncharacterized protein</fullName>
    </submittedName>
</protein>
<proteinExistence type="predicted"/>
<gene>
    <name evidence="1" type="ORF">Melaina855_1600</name>
</gene>
<name>A0A650EJI1_9BACT</name>
<organism evidence="1">
    <name type="scientific">uncultured Candidatus Melainabacteria bacterium</name>
    <dbReference type="NCBI Taxonomy" id="2682970"/>
    <lineage>
        <taxon>Bacteria</taxon>
        <taxon>Bacillati</taxon>
        <taxon>Candidatus Melainabacteria</taxon>
        <taxon>environmental samples</taxon>
    </lineage>
</organism>